<comment type="caution">
    <text evidence="3">The sequence shown here is derived from an EMBL/GenBank/DDBJ whole genome shotgun (WGS) entry which is preliminary data.</text>
</comment>
<keyword evidence="2" id="KW-0472">Membrane</keyword>
<evidence type="ECO:0000256" key="2">
    <source>
        <dbReference type="SAM" id="Phobius"/>
    </source>
</evidence>
<keyword evidence="2" id="KW-1133">Transmembrane helix</keyword>
<keyword evidence="4" id="KW-1185">Reference proteome</keyword>
<gene>
    <name evidence="3" type="ORF">JIN81_16515</name>
</gene>
<dbReference type="RefSeq" id="WP_200282479.1">
    <property type="nucleotide sequence ID" value="NZ_JAENII010000015.1"/>
</dbReference>
<sequence length="259" mass="28168">MKLWLSLLTILWLPLMAQQSFELPVPPRPANRVLDQARLFAVEPERRQALEAKLAEFTGRTGYQVEVALFDNLIGVELPEQSEMIKDEWLGDAPGLVLVVVTDSGDWRIAWASTPDVVTESGTVPVLDEHDVAPQTRVEVVNTLRALPRMETGSLDGVGRLVDALLSSLESSFTPDERPRAQRLRVWVLGIGALAGVVLLALMAVTLSRRGDAKRRDQWVFPDVPVGQRLGAAAGGGKISSRTFSQGARANAGDEASEA</sequence>
<dbReference type="Gene3D" id="3.10.310.50">
    <property type="match status" value="1"/>
</dbReference>
<reference evidence="3" key="1">
    <citation type="submission" date="2021-01" db="EMBL/GenBank/DDBJ databases">
        <title>Modified the classification status of verrucomicrobia.</title>
        <authorList>
            <person name="Feng X."/>
        </authorList>
    </citation>
    <scope>NUCLEOTIDE SEQUENCE</scope>
    <source>
        <strain evidence="3">KCTC 22201</strain>
    </source>
</reference>
<evidence type="ECO:0000313" key="3">
    <source>
        <dbReference type="EMBL" id="MBK1828638.1"/>
    </source>
</evidence>
<dbReference type="AlphaFoldDB" id="A0A934RDB8"/>
<dbReference type="Proteomes" id="UP000658278">
    <property type="component" value="Unassembled WGS sequence"/>
</dbReference>
<evidence type="ECO:0000313" key="4">
    <source>
        <dbReference type="Proteomes" id="UP000658278"/>
    </source>
</evidence>
<organism evidence="3 4">
    <name type="scientific">Haloferula rosea</name>
    <dbReference type="NCBI Taxonomy" id="490093"/>
    <lineage>
        <taxon>Bacteria</taxon>
        <taxon>Pseudomonadati</taxon>
        <taxon>Verrucomicrobiota</taxon>
        <taxon>Verrucomicrobiia</taxon>
        <taxon>Verrucomicrobiales</taxon>
        <taxon>Verrucomicrobiaceae</taxon>
        <taxon>Haloferula</taxon>
    </lineage>
</organism>
<keyword evidence="2" id="KW-0812">Transmembrane</keyword>
<feature type="transmembrane region" description="Helical" evidence="2">
    <location>
        <begin position="186"/>
        <end position="207"/>
    </location>
</feature>
<feature type="region of interest" description="Disordered" evidence="1">
    <location>
        <begin position="232"/>
        <end position="259"/>
    </location>
</feature>
<accession>A0A934RDB8</accession>
<proteinExistence type="predicted"/>
<evidence type="ECO:0000256" key="1">
    <source>
        <dbReference type="SAM" id="MobiDB-lite"/>
    </source>
</evidence>
<protein>
    <recommendedName>
        <fullName evidence="5">TPM domain-containing protein</fullName>
    </recommendedName>
</protein>
<evidence type="ECO:0008006" key="5">
    <source>
        <dbReference type="Google" id="ProtNLM"/>
    </source>
</evidence>
<dbReference type="EMBL" id="JAENII010000015">
    <property type="protein sequence ID" value="MBK1828638.1"/>
    <property type="molecule type" value="Genomic_DNA"/>
</dbReference>
<name>A0A934RDB8_9BACT</name>